<proteinExistence type="predicted"/>
<protein>
    <submittedName>
        <fullName evidence="2">ArsR family transcriptional regulator</fullName>
    </submittedName>
</protein>
<accession>A0A4Q7MAH9</accession>
<gene>
    <name evidence="2" type="ORF">EV386_3602</name>
</gene>
<comment type="caution">
    <text evidence="2">The sequence shown here is derived from an EMBL/GenBank/DDBJ whole genome shotgun (WGS) entry which is preliminary data.</text>
</comment>
<organism evidence="2 3">
    <name type="scientific">Xylanimonas ulmi</name>
    <dbReference type="NCBI Taxonomy" id="228973"/>
    <lineage>
        <taxon>Bacteria</taxon>
        <taxon>Bacillati</taxon>
        <taxon>Actinomycetota</taxon>
        <taxon>Actinomycetes</taxon>
        <taxon>Micrococcales</taxon>
        <taxon>Promicromonosporaceae</taxon>
        <taxon>Xylanimonas</taxon>
    </lineage>
</organism>
<dbReference type="Proteomes" id="UP000293852">
    <property type="component" value="Unassembled WGS sequence"/>
</dbReference>
<dbReference type="EMBL" id="SGWX01000001">
    <property type="protein sequence ID" value="RZS63239.1"/>
    <property type="molecule type" value="Genomic_DNA"/>
</dbReference>
<dbReference type="InterPro" id="IPR036388">
    <property type="entry name" value="WH-like_DNA-bd_sf"/>
</dbReference>
<dbReference type="RefSeq" id="WP_130416625.1">
    <property type="nucleotide sequence ID" value="NZ_SGWX01000001.1"/>
</dbReference>
<evidence type="ECO:0000259" key="1">
    <source>
        <dbReference type="SMART" id="SM00418"/>
    </source>
</evidence>
<dbReference type="CDD" id="cd00090">
    <property type="entry name" value="HTH_ARSR"/>
    <property type="match status" value="1"/>
</dbReference>
<reference evidence="2 3" key="1">
    <citation type="submission" date="2019-02" db="EMBL/GenBank/DDBJ databases">
        <title>Sequencing the genomes of 1000 actinobacteria strains.</title>
        <authorList>
            <person name="Klenk H.-P."/>
        </authorList>
    </citation>
    <scope>NUCLEOTIDE SEQUENCE [LARGE SCALE GENOMIC DNA]</scope>
    <source>
        <strain evidence="2 3">DSM 16932</strain>
    </source>
</reference>
<dbReference type="SUPFAM" id="SSF46785">
    <property type="entry name" value="Winged helix' DNA-binding domain"/>
    <property type="match status" value="1"/>
</dbReference>
<sequence length="193" mass="21042">MADTMRVTTPEALRALAHPLRVKILLQLERDGHGRASDVAKALGEPPNSVSFHLRTLARAGLVVEAPELARDRRDRVWRNAAESYAVSPGTPGMELLTRGYASWFRRALTITPSEDGRPLTIRVAQSALSATQARELASQLQEVVDRWAREETTTGGDDGEPLEIYNVVVAVGPTDLAPNVREDGEDRAPGGR</sequence>
<feature type="domain" description="HTH arsR-type" evidence="1">
    <location>
        <begin position="11"/>
        <end position="83"/>
    </location>
</feature>
<dbReference type="OrthoDB" id="7945987at2"/>
<name>A0A4Q7MAH9_9MICO</name>
<evidence type="ECO:0000313" key="2">
    <source>
        <dbReference type="EMBL" id="RZS63239.1"/>
    </source>
</evidence>
<dbReference type="SMART" id="SM00418">
    <property type="entry name" value="HTH_ARSR"/>
    <property type="match status" value="1"/>
</dbReference>
<dbReference type="Pfam" id="PF12840">
    <property type="entry name" value="HTH_20"/>
    <property type="match status" value="1"/>
</dbReference>
<evidence type="ECO:0000313" key="3">
    <source>
        <dbReference type="Proteomes" id="UP000293852"/>
    </source>
</evidence>
<dbReference type="AlphaFoldDB" id="A0A4Q7MAH9"/>
<keyword evidence="3" id="KW-1185">Reference proteome</keyword>
<dbReference type="GO" id="GO:0003700">
    <property type="term" value="F:DNA-binding transcription factor activity"/>
    <property type="evidence" value="ECO:0007669"/>
    <property type="project" value="InterPro"/>
</dbReference>
<dbReference type="Gene3D" id="1.10.10.10">
    <property type="entry name" value="Winged helix-like DNA-binding domain superfamily/Winged helix DNA-binding domain"/>
    <property type="match status" value="1"/>
</dbReference>
<dbReference type="InterPro" id="IPR011991">
    <property type="entry name" value="ArsR-like_HTH"/>
</dbReference>
<dbReference type="InterPro" id="IPR001845">
    <property type="entry name" value="HTH_ArsR_DNA-bd_dom"/>
</dbReference>
<dbReference type="InterPro" id="IPR036390">
    <property type="entry name" value="WH_DNA-bd_sf"/>
</dbReference>